<evidence type="ECO:0000313" key="1">
    <source>
        <dbReference type="EMBL" id="QRW23812.1"/>
    </source>
</evidence>
<dbReference type="Proteomes" id="UP000650533">
    <property type="component" value="Chromosome 11"/>
</dbReference>
<gene>
    <name evidence="1" type="ORF">RhiXN_10136</name>
</gene>
<accession>A0A8H8P3S7</accession>
<proteinExistence type="predicted"/>
<evidence type="ECO:0000313" key="2">
    <source>
        <dbReference type="Proteomes" id="UP000650533"/>
    </source>
</evidence>
<dbReference type="RefSeq" id="XP_043184049.1">
    <property type="nucleotide sequence ID" value="XM_043329952.1"/>
</dbReference>
<name>A0A8H8P3S7_9AGAM</name>
<dbReference type="AlphaFoldDB" id="A0A8H8P3S7"/>
<organism evidence="1 2">
    <name type="scientific">Rhizoctonia solani</name>
    <dbReference type="NCBI Taxonomy" id="456999"/>
    <lineage>
        <taxon>Eukaryota</taxon>
        <taxon>Fungi</taxon>
        <taxon>Dikarya</taxon>
        <taxon>Basidiomycota</taxon>
        <taxon>Agaricomycotina</taxon>
        <taxon>Agaricomycetes</taxon>
        <taxon>Cantharellales</taxon>
        <taxon>Ceratobasidiaceae</taxon>
        <taxon>Rhizoctonia</taxon>
    </lineage>
</organism>
<dbReference type="EMBL" id="CP059668">
    <property type="protein sequence ID" value="QRW23812.1"/>
    <property type="molecule type" value="Genomic_DNA"/>
</dbReference>
<dbReference type="KEGG" id="rsx:RhiXN_10136"/>
<dbReference type="GeneID" id="67032415"/>
<reference evidence="1" key="1">
    <citation type="submission" date="2020-05" db="EMBL/GenBank/DDBJ databases">
        <title>Evolutionary and genomic comparisons of hybrid uninucleate and nonhybrid Rhizoctonia fungi.</title>
        <authorList>
            <person name="Li C."/>
            <person name="Chen X."/>
        </authorList>
    </citation>
    <scope>NUCLEOTIDE SEQUENCE</scope>
    <source>
        <strain evidence="1">AG-1 IA</strain>
    </source>
</reference>
<sequence>MNSKTCGANLAAMMEGSEHELEEEECNDLRYSSRSSSLLKYPCTAGSANKSTHHTKTFALYPSLARASELVDRIYHCQKETQRRLAKSGWADDDMSRLNTDAQLKPIWDEETSLSKKFNELVMKLSPPVRFVIRHRQSSMWDYTSPPPYCPPFPSFIHMRDWVIVKDLWKTHRTEQEMLALFEEHSGTIKELIVEWKRGIESHFSNLVLSKKQSRVQSPIVRPTMLRFQSKPDPLSNYTDEHKMLLRGDILFYDIEENSLSPIPMTYSEILEKNGLVASPLSLKPNSTSLTKKVNLNKYDFYVEAHLVACALMTSLNIPTASHLLLAGLGAEFQCKRCLDAQQVTWVELVRHYIVSNKLFKKNLKTVRSLCGGITYRNVHDIELRIEQPMVGYCSTDPPMKLGAHTTKRRKCLLCAQIQGQESVIAPEWAIVRHLQDVHGVAEPATHLYYTPQHVHDSIDDFGGYGLPPHDSEFF</sequence>
<protein>
    <submittedName>
        <fullName evidence="1">Uncharacterized protein</fullName>
    </submittedName>
</protein>